<protein>
    <submittedName>
        <fullName evidence="2">Uncharacterized protein</fullName>
    </submittedName>
</protein>
<evidence type="ECO:0000313" key="3">
    <source>
        <dbReference type="Proteomes" id="UP000515512"/>
    </source>
</evidence>
<sequence length="142" mass="15032">MIAARVLLALAGVWLAAYGISELLDFPPADLKSAALWFAGGILVHDGIFAPLCAAAGVTARRFLPPRLWAPLACGAVCTVTLLLLAVPVTSLDGAISGNPTLRDRPYALGLALALLAIWLLVAAVILLRHRVFRQRTLKGEE</sequence>
<gene>
    <name evidence="2" type="ORF">H0264_17995</name>
</gene>
<dbReference type="AlphaFoldDB" id="A0A7D6VIQ4"/>
<keyword evidence="1" id="KW-0472">Membrane</keyword>
<feature type="transmembrane region" description="Helical" evidence="1">
    <location>
        <begin position="107"/>
        <end position="128"/>
    </location>
</feature>
<evidence type="ECO:0000256" key="1">
    <source>
        <dbReference type="SAM" id="Phobius"/>
    </source>
</evidence>
<organism evidence="2 3">
    <name type="scientific">Nocardia huaxiensis</name>
    <dbReference type="NCBI Taxonomy" id="2755382"/>
    <lineage>
        <taxon>Bacteria</taxon>
        <taxon>Bacillati</taxon>
        <taxon>Actinomycetota</taxon>
        <taxon>Actinomycetes</taxon>
        <taxon>Mycobacteriales</taxon>
        <taxon>Nocardiaceae</taxon>
        <taxon>Nocardia</taxon>
    </lineage>
</organism>
<feature type="transmembrane region" description="Helical" evidence="1">
    <location>
        <begin position="68"/>
        <end position="87"/>
    </location>
</feature>
<keyword evidence="3" id="KW-1185">Reference proteome</keyword>
<proteinExistence type="predicted"/>
<keyword evidence="1" id="KW-1133">Transmembrane helix</keyword>
<keyword evidence="1" id="KW-0812">Transmembrane</keyword>
<reference evidence="2 3" key="1">
    <citation type="submission" date="2020-07" db="EMBL/GenBank/DDBJ databases">
        <authorList>
            <person name="Zhuang K."/>
            <person name="Ran Y."/>
        </authorList>
    </citation>
    <scope>NUCLEOTIDE SEQUENCE [LARGE SCALE GENOMIC DNA]</scope>
    <source>
        <strain evidence="2 3">WCH-YHL-001</strain>
    </source>
</reference>
<dbReference type="KEGG" id="nhu:H0264_17995"/>
<feature type="transmembrane region" description="Helical" evidence="1">
    <location>
        <begin position="35"/>
        <end position="56"/>
    </location>
</feature>
<evidence type="ECO:0000313" key="2">
    <source>
        <dbReference type="EMBL" id="QLY33875.1"/>
    </source>
</evidence>
<accession>A0A7D6VIQ4</accession>
<name>A0A7D6VIQ4_9NOCA</name>
<dbReference type="Proteomes" id="UP000515512">
    <property type="component" value="Chromosome"/>
</dbReference>
<dbReference type="RefSeq" id="WP_181585038.1">
    <property type="nucleotide sequence ID" value="NZ_CP059399.1"/>
</dbReference>
<dbReference type="EMBL" id="CP059399">
    <property type="protein sequence ID" value="QLY33875.1"/>
    <property type="molecule type" value="Genomic_DNA"/>
</dbReference>